<reference evidence="3 4" key="1">
    <citation type="submission" date="2015-07" db="EMBL/GenBank/DDBJ databases">
        <authorList>
            <person name="Ju K.-S."/>
            <person name="Doroghazi J.R."/>
            <person name="Metcalf W.W."/>
        </authorList>
    </citation>
    <scope>NUCLEOTIDE SEQUENCE [LARGE SCALE GENOMIC DNA]</scope>
    <source>
        <strain evidence="3 4">NRRL B-3589</strain>
    </source>
</reference>
<dbReference type="InterPro" id="IPR017870">
    <property type="entry name" value="FeS_cluster_insertion_CS"/>
</dbReference>
<dbReference type="Pfam" id="PF01521">
    <property type="entry name" value="Fe-S_biosyn"/>
    <property type="match status" value="1"/>
</dbReference>
<keyword evidence="4" id="KW-1185">Reference proteome</keyword>
<dbReference type="RefSeq" id="WP_048832721.1">
    <property type="nucleotide sequence ID" value="NZ_JBEZAH010000080.1"/>
</dbReference>
<dbReference type="PANTHER" id="PTHR10072:SF41">
    <property type="entry name" value="IRON-SULFUR CLUSTER ASSEMBLY 1 HOMOLOG, MITOCHONDRIAL"/>
    <property type="match status" value="1"/>
</dbReference>
<dbReference type="Gene3D" id="2.60.300.12">
    <property type="entry name" value="HesB-like domain"/>
    <property type="match status" value="1"/>
</dbReference>
<protein>
    <recommendedName>
        <fullName evidence="2">Core domain-containing protein</fullName>
    </recommendedName>
</protein>
<dbReference type="InterPro" id="IPR000361">
    <property type="entry name" value="ATAP_core_dom"/>
</dbReference>
<dbReference type="PROSITE" id="PS01152">
    <property type="entry name" value="HESB"/>
    <property type="match status" value="1"/>
</dbReference>
<dbReference type="PANTHER" id="PTHR10072">
    <property type="entry name" value="IRON-SULFUR CLUSTER ASSEMBLY PROTEIN"/>
    <property type="match status" value="1"/>
</dbReference>
<proteinExistence type="inferred from homology"/>
<dbReference type="InterPro" id="IPR016092">
    <property type="entry name" value="ATAP"/>
</dbReference>
<evidence type="ECO:0000313" key="3">
    <source>
        <dbReference type="EMBL" id="KOG88690.1"/>
    </source>
</evidence>
<dbReference type="Proteomes" id="UP000037020">
    <property type="component" value="Unassembled WGS sequence"/>
</dbReference>
<dbReference type="InterPro" id="IPR035903">
    <property type="entry name" value="HesB-like_dom_sf"/>
</dbReference>
<comment type="similarity">
    <text evidence="1">Belongs to the HesB/IscA family.</text>
</comment>
<accession>A0ABR5J5M2</accession>
<sequence>MTETTQRVPVTIPSRTGADSLTVTDAAISRIAASLGPDAEGKALRIGVKPGGCSGLSYTMYVEDEIAASDTTIERDGVRIVVGQTAMPYLKGTTLDYEEGLMESGFVFDNPNASSSCGCGNSFN</sequence>
<dbReference type="InterPro" id="IPR050322">
    <property type="entry name" value="Fe-S_cluster_asmbl/transfer"/>
</dbReference>
<gene>
    <name evidence="3" type="ORF">ADK38_18435</name>
</gene>
<evidence type="ECO:0000259" key="2">
    <source>
        <dbReference type="Pfam" id="PF01521"/>
    </source>
</evidence>
<organism evidence="3 4">
    <name type="scientific">Streptomyces varsoviensis</name>
    <dbReference type="NCBI Taxonomy" id="67373"/>
    <lineage>
        <taxon>Bacteria</taxon>
        <taxon>Bacillati</taxon>
        <taxon>Actinomycetota</taxon>
        <taxon>Actinomycetes</taxon>
        <taxon>Kitasatosporales</taxon>
        <taxon>Streptomycetaceae</taxon>
        <taxon>Streptomyces</taxon>
    </lineage>
</organism>
<feature type="domain" description="Core" evidence="2">
    <location>
        <begin position="21"/>
        <end position="121"/>
    </location>
</feature>
<name>A0ABR5J5M2_9ACTN</name>
<comment type="caution">
    <text evidence="3">The sequence shown here is derived from an EMBL/GenBank/DDBJ whole genome shotgun (WGS) entry which is preliminary data.</text>
</comment>
<evidence type="ECO:0000256" key="1">
    <source>
        <dbReference type="ARBA" id="ARBA00006718"/>
    </source>
</evidence>
<evidence type="ECO:0000313" key="4">
    <source>
        <dbReference type="Proteomes" id="UP000037020"/>
    </source>
</evidence>
<dbReference type="NCBIfam" id="TIGR00049">
    <property type="entry name" value="iron-sulfur cluster assembly accessory protein"/>
    <property type="match status" value="1"/>
</dbReference>
<dbReference type="EMBL" id="LGUT01001569">
    <property type="protein sequence ID" value="KOG88690.1"/>
    <property type="molecule type" value="Genomic_DNA"/>
</dbReference>
<dbReference type="SUPFAM" id="SSF89360">
    <property type="entry name" value="HesB-like domain"/>
    <property type="match status" value="1"/>
</dbReference>